<evidence type="ECO:0000256" key="2">
    <source>
        <dbReference type="SAM" id="SignalP"/>
    </source>
</evidence>
<organism evidence="4 5">
    <name type="scientific">Pseudidiomarina maritima</name>
    <dbReference type="NCBI Taxonomy" id="519453"/>
    <lineage>
        <taxon>Bacteria</taxon>
        <taxon>Pseudomonadati</taxon>
        <taxon>Pseudomonadota</taxon>
        <taxon>Gammaproteobacteria</taxon>
        <taxon>Alteromonadales</taxon>
        <taxon>Idiomarinaceae</taxon>
        <taxon>Pseudidiomarina</taxon>
    </lineage>
</organism>
<dbReference type="RefSeq" id="WP_092858780.1">
    <property type="nucleotide sequence ID" value="NZ_FOYU01000006.1"/>
</dbReference>
<feature type="chain" id="PRO_5011665235" evidence="2">
    <location>
        <begin position="26"/>
        <end position="1506"/>
    </location>
</feature>
<evidence type="ECO:0000313" key="5">
    <source>
        <dbReference type="Proteomes" id="UP000199424"/>
    </source>
</evidence>
<name>A0A1I6I3E2_9GAMM</name>
<evidence type="ECO:0000313" key="4">
    <source>
        <dbReference type="EMBL" id="SFR61221.1"/>
    </source>
</evidence>
<dbReference type="PANTHER" id="PTHR32305">
    <property type="match status" value="1"/>
</dbReference>
<protein>
    <submittedName>
        <fullName evidence="4">RHS repeat-associated core domain-containing protein</fullName>
    </submittedName>
</protein>
<dbReference type="InterPro" id="IPR050708">
    <property type="entry name" value="T6SS_VgrG/RHS"/>
</dbReference>
<dbReference type="NCBIfam" id="TIGR01643">
    <property type="entry name" value="YD_repeat_2x"/>
    <property type="match status" value="1"/>
</dbReference>
<evidence type="ECO:0000256" key="1">
    <source>
        <dbReference type="ARBA" id="ARBA00022737"/>
    </source>
</evidence>
<reference evidence="5" key="1">
    <citation type="submission" date="2016-10" db="EMBL/GenBank/DDBJ databases">
        <authorList>
            <person name="Varghese N."/>
            <person name="Submissions S."/>
        </authorList>
    </citation>
    <scope>NUCLEOTIDE SEQUENCE [LARGE SCALE GENOMIC DNA]</scope>
    <source>
        <strain evidence="5">CGMCC 1.7285</strain>
    </source>
</reference>
<dbReference type="PANTHER" id="PTHR32305:SF15">
    <property type="entry name" value="PROTEIN RHSA-RELATED"/>
    <property type="match status" value="1"/>
</dbReference>
<gene>
    <name evidence="4" type="ORF">SAMN04488070_2343</name>
</gene>
<keyword evidence="2" id="KW-0732">Signal</keyword>
<dbReference type="NCBIfam" id="TIGR03696">
    <property type="entry name" value="Rhs_assc_core"/>
    <property type="match status" value="1"/>
</dbReference>
<sequence length="1506" mass="165632">MNGTHYQKTFFATLSVLLGISASNAQDIESLAMGFPPPPGGSSYTFSQAFPSNDLYKLTEDNFQKLDTGLLGDLFNTYTGELSFRQTDVAISTNLGIPMEVIRESINSRNGHYRIFGNWILAIPTLYAPLAGNFTSGLDRCTNFWTTSRYRPGSLDAQLLENAPQLGGVGGSKQLLRHDGSLSAPPNTLFISMDNWAVTCSNNIYKAHAPDGTKYTFGQLVQLNGNNAPRTTLASNAERGYSMLMVTKIEDRFGKSINFNYQSGLLSSISSDEGPQISFRYNSNYDVADITANGQVWRYSYNSNHQLIQVELPNGTTWELNNGALISASSSETSITGSITHPLGTEGSFTIQRTRHGRTKVPTSQNVESGYLYDKDTYYHSLATKTLTGPQLTPMSWTYSYSQEAGAYLGESASNFKSVLITDPEGHKRRYTLHRSLDELEGKIQKISTESTSSTLQTITQTWVRGAAIGQIVGDLAFGSRSNGYRANLNHEVTTRGSDSFTQSFYNYSSWGLPGKIVASTNLTSTKRYATQTYLNDIGLWIIGLPVESKVSEDGTTYYPKDRTTYYSASHSYSRLPYQRFRHNRLIQTYNSYLTNGISSGMVGKITDHKLGSYSVISQYKHGIPTILRRPSLNGGADIESIVSVDNNGRVISIKDYRGFVTNFNYNELGWLTSKVPINQGLNSTSINYAILSDGIYKTVSKGSKRTTTIFDSLLRPVEFFEEDLSAFSTYRAKSRKYDSNGNIIFESFWDDVSQSDGHSYSYDALDRLIKVIDTSTTATNSYTFLSGHRVRQTDARGFATTKTFQSFGSPNYSHPIKIVSPESLVTSIAYNLHQQITNIAQGGVTEQRVYNGYRDLCKIIRSDVGNHGYYYNVYGRLERVVQGSSIDDTLSCDNSPSNTETQSFTYNSRGAIKQISFGDNTPSKNFGYDANDNLISAVTSGVSKLFEFNSQNQLEQQTTQVDNSSYTINYEYDANSHLNHIIYPDGEILALQPNSLGQQRSVGGYVGLIKYHPNGAIKSYVMANDAFRTTTQHINGAIDSIIDRHPSTIIFNQTYQYDLNMNTVGINQSTVITNSTIALNYDGLDRLIGFSSALLGNGLISYDTRNNVTSLDHPEGTLEFSYLNNRLVSTSGLHNWTFSYDDRGNVTNNGRYNLSFNLAGQLTTANGNDYLYDAENMRVRSITSAGARYDIYDNKGKLIYSETPTGIEKYYYASGTLVAKKTSSGLKYAHTDQLGSTVGFSNAKGAMTEKRHYHPFGRTINGTFDDVGYTSHKFDSNLGLSYMQARYYDPVIGRFYSNDPIGFRDVHSFNRYAYANNNPYKYTDPDGRDAISVQIEYNLPSAISMLNTSNFVIDTLGVTIPEGFNVSATVSFPGLSDSGRWGFGGSFNVVLGGEFGVDDSLAKANGIKDTLNSVGKALSSGSLTGEIDYNFPKNGVTEVQNGLSDNQISAMAGVGGGQVSVDNNGAVTGFGIKVGAGINAGAVVEKPLVGFAIEEDKGFVKTGGN</sequence>
<dbReference type="Pfam" id="PF25023">
    <property type="entry name" value="TEN_YD-shell"/>
    <property type="match status" value="1"/>
</dbReference>
<dbReference type="Proteomes" id="UP000199424">
    <property type="component" value="Unassembled WGS sequence"/>
</dbReference>
<dbReference type="InterPro" id="IPR022385">
    <property type="entry name" value="Rhs_assc_core"/>
</dbReference>
<dbReference type="InterPro" id="IPR006530">
    <property type="entry name" value="YD"/>
</dbReference>
<evidence type="ECO:0000259" key="3">
    <source>
        <dbReference type="Pfam" id="PF25023"/>
    </source>
</evidence>
<dbReference type="Gene3D" id="2.180.10.10">
    <property type="entry name" value="RHS repeat-associated core"/>
    <property type="match status" value="2"/>
</dbReference>
<accession>A0A1I6I3E2</accession>
<proteinExistence type="predicted"/>
<feature type="domain" description="Teneurin-like YD-shell" evidence="3">
    <location>
        <begin position="1051"/>
        <end position="1320"/>
    </location>
</feature>
<dbReference type="EMBL" id="FOYU01000006">
    <property type="protein sequence ID" value="SFR61221.1"/>
    <property type="molecule type" value="Genomic_DNA"/>
</dbReference>
<keyword evidence="5" id="KW-1185">Reference proteome</keyword>
<feature type="signal peptide" evidence="2">
    <location>
        <begin position="1"/>
        <end position="25"/>
    </location>
</feature>
<keyword evidence="1" id="KW-0677">Repeat</keyword>
<dbReference type="InterPro" id="IPR056823">
    <property type="entry name" value="TEN-like_YD-shell"/>
</dbReference>